<dbReference type="PANTHER" id="PTHR28584:SF2">
    <property type="entry name" value="PROTEIN FAM228A"/>
    <property type="match status" value="1"/>
</dbReference>
<comment type="similarity">
    <text evidence="1">Belongs to the FAM228 family.</text>
</comment>
<dbReference type="RefSeq" id="XP_012859731.2">
    <property type="nucleotide sequence ID" value="XM_013004277.2"/>
</dbReference>
<protein>
    <submittedName>
        <fullName evidence="4">Protein FAM228A</fullName>
    </submittedName>
</protein>
<keyword evidence="3" id="KW-1185">Reference proteome</keyword>
<sequence length="260" mass="29674">MAATSTANYGDHFGAEKLKEWPDPKAVYLMEALAREDVDRAVHVILLRENYVVKKLDTYLQHLDLSNERRRDILHKKWVENVAQPLQQRILEKVISARGLRTTKQGRFASYLQDTNKTAFVPALSDPLIWKQHEAENRAIQCDTGKWSSLKGIQTARLPANLPHFTCTRHRAIPKDKQRTSARSTRSQGHGPCRPETITCVEKKQLLEEVEKTADPSQRAFEKQFIISRLNQETKRDRRKELVSRGLPGAGAGPPPQQPD</sequence>
<gene>
    <name evidence="4" type="primary">FAM228A</name>
</gene>
<accession>A0ABM0ZQ23</accession>
<evidence type="ECO:0000256" key="1">
    <source>
        <dbReference type="ARBA" id="ARBA00007753"/>
    </source>
</evidence>
<proteinExistence type="inferred from homology"/>
<dbReference type="PANTHER" id="PTHR28584">
    <property type="entry name" value="FAMILY WITH SEQUENCE SIMILARITY 228 MEMBER A"/>
    <property type="match status" value="1"/>
</dbReference>
<evidence type="ECO:0000313" key="4">
    <source>
        <dbReference type="RefSeq" id="XP_012859731.2"/>
    </source>
</evidence>
<dbReference type="InterPro" id="IPR040046">
    <property type="entry name" value="FAM228"/>
</dbReference>
<name>A0ABM0ZQ23_ECHTE</name>
<dbReference type="GeneID" id="101644611"/>
<feature type="compositionally biased region" description="Basic and acidic residues" evidence="2">
    <location>
        <begin position="232"/>
        <end position="243"/>
    </location>
</feature>
<evidence type="ECO:0000313" key="3">
    <source>
        <dbReference type="Proteomes" id="UP000694863"/>
    </source>
</evidence>
<feature type="region of interest" description="Disordered" evidence="2">
    <location>
        <begin position="230"/>
        <end position="260"/>
    </location>
</feature>
<reference evidence="4" key="1">
    <citation type="submission" date="2025-08" db="UniProtKB">
        <authorList>
            <consortium name="RefSeq"/>
        </authorList>
    </citation>
    <scope>IDENTIFICATION</scope>
</reference>
<feature type="region of interest" description="Disordered" evidence="2">
    <location>
        <begin position="174"/>
        <end position="195"/>
    </location>
</feature>
<evidence type="ECO:0000256" key="2">
    <source>
        <dbReference type="SAM" id="MobiDB-lite"/>
    </source>
</evidence>
<organism evidence="3 4">
    <name type="scientific">Echinops telfairi</name>
    <name type="common">Lesser hedgehog tenrec</name>
    <dbReference type="NCBI Taxonomy" id="9371"/>
    <lineage>
        <taxon>Eukaryota</taxon>
        <taxon>Metazoa</taxon>
        <taxon>Chordata</taxon>
        <taxon>Craniata</taxon>
        <taxon>Vertebrata</taxon>
        <taxon>Euteleostomi</taxon>
        <taxon>Mammalia</taxon>
        <taxon>Eutheria</taxon>
        <taxon>Afrotheria</taxon>
        <taxon>Tenrecidae</taxon>
        <taxon>Tenrecinae</taxon>
        <taxon>Echinops</taxon>
    </lineage>
</organism>
<dbReference type="Proteomes" id="UP000694863">
    <property type="component" value="Unplaced"/>
</dbReference>